<feature type="domain" description="3'-5' exonuclease" evidence="1">
    <location>
        <begin position="18"/>
        <end position="214"/>
    </location>
</feature>
<proteinExistence type="predicted"/>
<keyword evidence="3" id="KW-1185">Reference proteome</keyword>
<evidence type="ECO:0000313" key="3">
    <source>
        <dbReference type="Proteomes" id="UP001164746"/>
    </source>
</evidence>
<dbReference type="SMART" id="SM00474">
    <property type="entry name" value="35EXOc"/>
    <property type="match status" value="1"/>
</dbReference>
<gene>
    <name evidence="2" type="ORF">MAR_037815</name>
</gene>
<accession>A0ABY7FYG0</accession>
<evidence type="ECO:0000313" key="2">
    <source>
        <dbReference type="EMBL" id="WAR24146.1"/>
    </source>
</evidence>
<protein>
    <submittedName>
        <fullName evidence="2">EXD1-like protein</fullName>
    </submittedName>
</protein>
<evidence type="ECO:0000259" key="1">
    <source>
        <dbReference type="SMART" id="SM00474"/>
    </source>
</evidence>
<reference evidence="2" key="1">
    <citation type="submission" date="2022-11" db="EMBL/GenBank/DDBJ databases">
        <title>Centuries of genome instability and evolution in soft-shell clam transmissible cancer (bioRxiv).</title>
        <authorList>
            <person name="Hart S.F.M."/>
            <person name="Yonemitsu M.A."/>
            <person name="Giersch R.M."/>
            <person name="Beal B.F."/>
            <person name="Arriagada G."/>
            <person name="Davis B.W."/>
            <person name="Ostrander E.A."/>
            <person name="Goff S.P."/>
            <person name="Metzger M.J."/>
        </authorList>
    </citation>
    <scope>NUCLEOTIDE SEQUENCE</scope>
    <source>
        <strain evidence="2">MELC-2E11</strain>
        <tissue evidence="2">Siphon/mantle</tissue>
    </source>
</reference>
<dbReference type="InterPro" id="IPR002562">
    <property type="entry name" value="3'-5'_exonuclease_dom"/>
</dbReference>
<dbReference type="InterPro" id="IPR012337">
    <property type="entry name" value="RNaseH-like_sf"/>
</dbReference>
<dbReference type="PANTHER" id="PTHR46628">
    <property type="entry name" value="PIRNA BIOGENESIS PROTEIN EXD1"/>
    <property type="match status" value="1"/>
</dbReference>
<dbReference type="PANTHER" id="PTHR46628:SF1">
    <property type="entry name" value="PIRNA BIOGENESIS PROTEIN EXD1"/>
    <property type="match status" value="1"/>
</dbReference>
<dbReference type="Gene3D" id="3.30.420.10">
    <property type="entry name" value="Ribonuclease H-like superfamily/Ribonuclease H"/>
    <property type="match status" value="1"/>
</dbReference>
<dbReference type="InterPro" id="IPR052144">
    <property type="entry name" value="piRNA_biogenesis_EXD1"/>
</dbReference>
<dbReference type="SUPFAM" id="SSF53098">
    <property type="entry name" value="Ribonuclease H-like"/>
    <property type="match status" value="1"/>
</dbReference>
<dbReference type="InterPro" id="IPR036397">
    <property type="entry name" value="RNaseH_sf"/>
</dbReference>
<dbReference type="Pfam" id="PF01612">
    <property type="entry name" value="DNA_pol_A_exo1"/>
    <property type="match status" value="1"/>
</dbReference>
<name>A0ABY7FYG0_MYAAR</name>
<organism evidence="2 3">
    <name type="scientific">Mya arenaria</name>
    <name type="common">Soft-shell clam</name>
    <dbReference type="NCBI Taxonomy" id="6604"/>
    <lineage>
        <taxon>Eukaryota</taxon>
        <taxon>Metazoa</taxon>
        <taxon>Spiralia</taxon>
        <taxon>Lophotrochozoa</taxon>
        <taxon>Mollusca</taxon>
        <taxon>Bivalvia</taxon>
        <taxon>Autobranchia</taxon>
        <taxon>Heteroconchia</taxon>
        <taxon>Euheterodonta</taxon>
        <taxon>Imparidentia</taxon>
        <taxon>Neoheterodontei</taxon>
        <taxon>Myida</taxon>
        <taxon>Myoidea</taxon>
        <taxon>Myidae</taxon>
        <taxon>Mya</taxon>
    </lineage>
</organism>
<sequence>MEYDSNIVNAAEGEDAEYHFIGEEEHWQVCLDAIKQAVSKGQMCALNCKGESLSRKGSIKLLSTQERYFILDIQKLNALPFERGLREILEDRNVMKLMFDCREDADALFHQFHVKLDGVIDIQLLEVLKRPVFVGKTINRKTGDHTLGAICLNSLLECIQTYVKSDKIDEQKEDGMELKKESVKRHLSDEQIQYVKTDVMSLFSLFDFFYPNDEEIKRLKIASHIYVDLKRSITNSKTTSIFQLTGIVSCTACHRFFPRDAFSNKQLKKHKHMCKTCKKVKNDMDVRRVRLKNYEKKEREEVVRKYTFGPCEERELGEHLYEICDRKDEYERLENGEELRENQYEFCDDCSDSYDENGRVEINKQKDEYTYAFYESYCERNDEYDRLERKEK</sequence>
<dbReference type="EMBL" id="CP111024">
    <property type="protein sequence ID" value="WAR24146.1"/>
    <property type="molecule type" value="Genomic_DNA"/>
</dbReference>
<dbReference type="Proteomes" id="UP001164746">
    <property type="component" value="Chromosome 13"/>
</dbReference>